<gene>
    <name evidence="1" type="ORF">F0L68_28455</name>
</gene>
<reference evidence="1 2" key="2">
    <citation type="submission" date="2019-09" db="EMBL/GenBank/DDBJ databases">
        <authorList>
            <person name="Jin C."/>
        </authorList>
    </citation>
    <scope>NUCLEOTIDE SEQUENCE [LARGE SCALE GENOMIC DNA]</scope>
    <source>
        <strain evidence="1 2">AN110305</strain>
    </source>
</reference>
<dbReference type="EMBL" id="VUOB01000056">
    <property type="protein sequence ID" value="KAA2255490.1"/>
    <property type="molecule type" value="Genomic_DNA"/>
</dbReference>
<dbReference type="RefSeq" id="WP_149852898.1">
    <property type="nucleotide sequence ID" value="NZ_VUOB01000056.1"/>
</dbReference>
<dbReference type="AlphaFoldDB" id="A0A5B2WX84"/>
<reference evidence="1 2" key="1">
    <citation type="submission" date="2019-09" db="EMBL/GenBank/DDBJ databases">
        <title>Goodfellowia gen. nov., a new genus of the Pseudonocardineae related to Actinoalloteichus, containing Goodfellowia coeruleoviolacea gen. nov., comb. nov. gen. nov., comb. nov.</title>
        <authorList>
            <person name="Labeda D."/>
        </authorList>
    </citation>
    <scope>NUCLEOTIDE SEQUENCE [LARGE SCALE GENOMIC DNA]</scope>
    <source>
        <strain evidence="1 2">AN110305</strain>
    </source>
</reference>
<organism evidence="1 2">
    <name type="scientific">Solihabitans fulvus</name>
    <dbReference type="NCBI Taxonomy" id="1892852"/>
    <lineage>
        <taxon>Bacteria</taxon>
        <taxon>Bacillati</taxon>
        <taxon>Actinomycetota</taxon>
        <taxon>Actinomycetes</taxon>
        <taxon>Pseudonocardiales</taxon>
        <taxon>Pseudonocardiaceae</taxon>
        <taxon>Solihabitans</taxon>
    </lineage>
</organism>
<comment type="caution">
    <text evidence="1">The sequence shown here is derived from an EMBL/GenBank/DDBJ whole genome shotgun (WGS) entry which is preliminary data.</text>
</comment>
<proteinExistence type="predicted"/>
<keyword evidence="2" id="KW-1185">Reference proteome</keyword>
<sequence length="219" mass="21958">MRSARRFGLIGAALVVGLFAGGGVAMATNPNGVASLGSASFTKGAQAPVSVASLAPCDVDGQQTNSSAAVVKPGVTFGGGTSSCTRTVTDPENDVTTTRSTATGKNFELSVLLSAGGPRIKLASYTVTCNATQTGTNAGWSFSGMSGISGLPQQIPNNYVAHVKKTNGTVLADVTVNEVMLPDPNDGSIALNLMHFHFLPASGISGELVIGATACAPTP</sequence>
<dbReference type="Proteomes" id="UP000323454">
    <property type="component" value="Unassembled WGS sequence"/>
</dbReference>
<name>A0A5B2WX84_9PSEU</name>
<evidence type="ECO:0000313" key="1">
    <source>
        <dbReference type="EMBL" id="KAA2255490.1"/>
    </source>
</evidence>
<accession>A0A5B2WX84</accession>
<protein>
    <submittedName>
        <fullName evidence="1">Uncharacterized protein</fullName>
    </submittedName>
</protein>
<dbReference type="OrthoDB" id="3682027at2"/>
<evidence type="ECO:0000313" key="2">
    <source>
        <dbReference type="Proteomes" id="UP000323454"/>
    </source>
</evidence>